<dbReference type="Proteomes" id="UP000199645">
    <property type="component" value="Unassembled WGS sequence"/>
</dbReference>
<evidence type="ECO:0000313" key="3">
    <source>
        <dbReference type="Proteomes" id="UP000199645"/>
    </source>
</evidence>
<dbReference type="InterPro" id="IPR029058">
    <property type="entry name" value="AB_hydrolase_fold"/>
</dbReference>
<feature type="domain" description="AB hydrolase-1" evidence="1">
    <location>
        <begin position="4"/>
        <end position="254"/>
    </location>
</feature>
<evidence type="ECO:0000313" key="2">
    <source>
        <dbReference type="EMBL" id="SFE84687.1"/>
    </source>
</evidence>
<dbReference type="AlphaFoldDB" id="A0A1I2DW42"/>
<organism evidence="2 3">
    <name type="scientific">Actinoplanes philippinensis</name>
    <dbReference type="NCBI Taxonomy" id="35752"/>
    <lineage>
        <taxon>Bacteria</taxon>
        <taxon>Bacillati</taxon>
        <taxon>Actinomycetota</taxon>
        <taxon>Actinomycetes</taxon>
        <taxon>Micromonosporales</taxon>
        <taxon>Micromonosporaceae</taxon>
        <taxon>Actinoplanes</taxon>
    </lineage>
</organism>
<evidence type="ECO:0000259" key="1">
    <source>
        <dbReference type="Pfam" id="PF12697"/>
    </source>
</evidence>
<dbReference type="PANTHER" id="PTHR37017">
    <property type="entry name" value="AB HYDROLASE-1 DOMAIN-CONTAINING PROTEIN-RELATED"/>
    <property type="match status" value="1"/>
</dbReference>
<dbReference type="Pfam" id="PF12697">
    <property type="entry name" value="Abhydrolase_6"/>
    <property type="match status" value="1"/>
</dbReference>
<dbReference type="OrthoDB" id="3827413at2"/>
<accession>A0A1I2DW42</accession>
<dbReference type="GO" id="GO:0016787">
    <property type="term" value="F:hydrolase activity"/>
    <property type="evidence" value="ECO:0007669"/>
    <property type="project" value="UniProtKB-KW"/>
</dbReference>
<dbReference type="InterPro" id="IPR000073">
    <property type="entry name" value="AB_hydrolase_1"/>
</dbReference>
<dbReference type="SUPFAM" id="SSF53474">
    <property type="entry name" value="alpha/beta-Hydrolases"/>
    <property type="match status" value="1"/>
</dbReference>
<reference evidence="2 3" key="1">
    <citation type="submission" date="2016-10" db="EMBL/GenBank/DDBJ databases">
        <authorList>
            <person name="de Groot N.N."/>
        </authorList>
    </citation>
    <scope>NUCLEOTIDE SEQUENCE [LARGE SCALE GENOMIC DNA]</scope>
    <source>
        <strain evidence="2 3">DSM 43019</strain>
    </source>
</reference>
<protein>
    <submittedName>
        <fullName evidence="2">Lysophospholipase, alpha-beta hydrolase superfamily</fullName>
    </submittedName>
</protein>
<keyword evidence="3" id="KW-1185">Reference proteome</keyword>
<dbReference type="STRING" id="35752.SAMN05421541_10412"/>
<dbReference type="PANTHER" id="PTHR37017:SF11">
    <property type="entry name" value="ESTERASE_LIPASE_THIOESTERASE DOMAIN-CONTAINING PROTEIN"/>
    <property type="match status" value="1"/>
</dbReference>
<proteinExistence type="predicted"/>
<dbReference type="EMBL" id="FONV01000004">
    <property type="protein sequence ID" value="SFE84687.1"/>
    <property type="molecule type" value="Genomic_DNA"/>
</dbReference>
<name>A0A1I2DW42_9ACTN</name>
<dbReference type="Gene3D" id="3.40.50.1820">
    <property type="entry name" value="alpha/beta hydrolase"/>
    <property type="match status" value="1"/>
</dbReference>
<keyword evidence="2" id="KW-0378">Hydrolase</keyword>
<gene>
    <name evidence="2" type="ORF">SAMN05421541_10412</name>
</gene>
<sequence length="269" mass="27883">MNTVVLVHGFWHGSWCWSPVTELLAGHGVPSVAVDTEGHGLRAARPASPDAVSPAAGVTATSAAELLVEQLRTIGRGEPVTVVAHSMGGAVATRAAELAPELFAGLIYLTAFAPVLGLPAGAYIDQPENLGEHVTALIAADPAVTGALRIDPANTEAVRDCFYHDVPRPLADAAIALLTPDGPLGVTTEAFEVTTARFGRIPVTYLVCTEDRAVPPALQRRFAKEIETRTTAAVRVIELPTAHSPFLSHPALLAGTIKAVVDPAGGAHG</sequence>
<dbReference type="RefSeq" id="WP_093612530.1">
    <property type="nucleotide sequence ID" value="NZ_BOMT01000034.1"/>
</dbReference>
<dbReference type="InterPro" id="IPR052897">
    <property type="entry name" value="Sec-Metab_Biosynth_Hydrolase"/>
</dbReference>